<dbReference type="Gene3D" id="1.10.8.350">
    <property type="entry name" value="Bacterial muramidase"/>
    <property type="match status" value="1"/>
</dbReference>
<dbReference type="RefSeq" id="WP_311582822.1">
    <property type="nucleotide sequence ID" value="NZ_JAVRIF010000007.1"/>
</dbReference>
<dbReference type="InterPro" id="IPR036365">
    <property type="entry name" value="PGBD-like_sf"/>
</dbReference>
<dbReference type="Proteomes" id="UP001266357">
    <property type="component" value="Unassembled WGS sequence"/>
</dbReference>
<dbReference type="InterPro" id="IPR002477">
    <property type="entry name" value="Peptidoglycan-bd-like"/>
</dbReference>
<gene>
    <name evidence="3" type="ORF">RM573_13125</name>
</gene>
<evidence type="ECO:0000313" key="3">
    <source>
        <dbReference type="EMBL" id="MDT0604545.1"/>
    </source>
</evidence>
<feature type="domain" description="Transglycosylase SLT" evidence="2">
    <location>
        <begin position="46"/>
        <end position="336"/>
    </location>
</feature>
<evidence type="ECO:0000259" key="2">
    <source>
        <dbReference type="Pfam" id="PF13406"/>
    </source>
</evidence>
<proteinExistence type="predicted"/>
<dbReference type="EMBL" id="JAVRIF010000007">
    <property type="protein sequence ID" value="MDT0604545.1"/>
    <property type="molecule type" value="Genomic_DNA"/>
</dbReference>
<dbReference type="NCBIfam" id="TIGR02283">
    <property type="entry name" value="MltB_2"/>
    <property type="match status" value="1"/>
</dbReference>
<dbReference type="Pfam" id="PF01471">
    <property type="entry name" value="PG_binding_1"/>
    <property type="match status" value="1"/>
</dbReference>
<dbReference type="InterPro" id="IPR036366">
    <property type="entry name" value="PGBDSf"/>
</dbReference>
<dbReference type="Pfam" id="PF13406">
    <property type="entry name" value="SLT_2"/>
    <property type="match status" value="1"/>
</dbReference>
<organism evidence="3 4">
    <name type="scientific">Thalassotalea castellviae</name>
    <dbReference type="NCBI Taxonomy" id="3075612"/>
    <lineage>
        <taxon>Bacteria</taxon>
        <taxon>Pseudomonadati</taxon>
        <taxon>Pseudomonadota</taxon>
        <taxon>Gammaproteobacteria</taxon>
        <taxon>Alteromonadales</taxon>
        <taxon>Colwelliaceae</taxon>
        <taxon>Thalassotalea</taxon>
    </lineage>
</organism>
<dbReference type="Gene3D" id="1.10.101.10">
    <property type="entry name" value="PGBD-like superfamily/PGBD"/>
    <property type="match status" value="1"/>
</dbReference>
<sequence>MMKSVSTVNKIIFTGMLSTFFLSSSYADEQAESSALHSDLTVKPTFAQCQDRFLEQAKQQGFSDDINEIIHQLTPIKRVLTLDKNQAEFAESFAQYVNKRVSNYHIKNGKRLLNKHAELFNQLQAKYGIPPQYLVSFWGLETVFGKHKGKMSVLNSIATLACDNRRSEYFTSELFDLFSMIDEQRVAVEQLQGSWAGAMGHMQFMPSAYRKYAIDGDGDGKVDVWQSEADAITTAANYLNKIGWNKQERWGREVKLPENFDFSAIAYDKRYPLSIFKTLGVKQSNGKALPDYDIHAELVLPNGHQGHAFLVYRNFDVIMKWNLSKNYALSVGILADKLVGGKGVSSVKAAKPLQFSRVQMQQLQTKLNELGFETGKPDGIWGPNSRKAIRAFQLEKNLIADGFPNQEVFNSLGLTQS</sequence>
<dbReference type="PANTHER" id="PTHR30163:SF8">
    <property type="entry name" value="LYTIC MUREIN TRANSGLYCOSYLASE"/>
    <property type="match status" value="1"/>
</dbReference>
<evidence type="ECO:0000313" key="4">
    <source>
        <dbReference type="Proteomes" id="UP001266357"/>
    </source>
</evidence>
<dbReference type="InterPro" id="IPR023346">
    <property type="entry name" value="Lysozyme-like_dom_sf"/>
</dbReference>
<dbReference type="InterPro" id="IPR043426">
    <property type="entry name" value="MltB-like"/>
</dbReference>
<dbReference type="InterPro" id="IPR011970">
    <property type="entry name" value="MltB_2"/>
</dbReference>
<dbReference type="Gene3D" id="1.10.530.10">
    <property type="match status" value="1"/>
</dbReference>
<dbReference type="CDD" id="cd13399">
    <property type="entry name" value="Slt35-like"/>
    <property type="match status" value="1"/>
</dbReference>
<protein>
    <submittedName>
        <fullName evidence="3">Lytic murein transglycosylase</fullName>
    </submittedName>
</protein>
<keyword evidence="4" id="KW-1185">Reference proteome</keyword>
<reference evidence="3 4" key="1">
    <citation type="submission" date="2023-09" db="EMBL/GenBank/DDBJ databases">
        <authorList>
            <person name="Rey-Velasco X."/>
        </authorList>
    </citation>
    <scope>NUCLEOTIDE SEQUENCE [LARGE SCALE GENOMIC DNA]</scope>
    <source>
        <strain evidence="3 4">W431</strain>
    </source>
</reference>
<dbReference type="SUPFAM" id="SSF47090">
    <property type="entry name" value="PGBD-like"/>
    <property type="match status" value="1"/>
</dbReference>
<accession>A0ABU3A3R5</accession>
<dbReference type="InterPro" id="IPR031304">
    <property type="entry name" value="SLT_2"/>
</dbReference>
<evidence type="ECO:0000259" key="1">
    <source>
        <dbReference type="Pfam" id="PF01471"/>
    </source>
</evidence>
<name>A0ABU3A3R5_9GAMM</name>
<dbReference type="PANTHER" id="PTHR30163">
    <property type="entry name" value="MEMBRANE-BOUND LYTIC MUREIN TRANSGLYCOSYLASE B"/>
    <property type="match status" value="1"/>
</dbReference>
<dbReference type="SUPFAM" id="SSF53955">
    <property type="entry name" value="Lysozyme-like"/>
    <property type="match status" value="1"/>
</dbReference>
<comment type="caution">
    <text evidence="3">The sequence shown here is derived from an EMBL/GenBank/DDBJ whole genome shotgun (WGS) entry which is preliminary data.</text>
</comment>
<feature type="domain" description="Peptidoglycan binding-like" evidence="1">
    <location>
        <begin position="359"/>
        <end position="412"/>
    </location>
</feature>